<gene>
    <name evidence="5" type="ORF">HDU87_002768</name>
</gene>
<feature type="domain" description="BTB" evidence="4">
    <location>
        <begin position="77"/>
        <end position="142"/>
    </location>
</feature>
<dbReference type="Gene3D" id="3.30.710.10">
    <property type="entry name" value="Potassium Channel Kv1.1, Chain A"/>
    <property type="match status" value="1"/>
</dbReference>
<protein>
    <recommendedName>
        <fullName evidence="4">BTB domain-containing protein</fullName>
    </recommendedName>
</protein>
<evidence type="ECO:0000256" key="2">
    <source>
        <dbReference type="ARBA" id="ARBA00022737"/>
    </source>
</evidence>
<comment type="caution">
    <text evidence="5">The sequence shown here is derived from an EMBL/GenBank/DDBJ whole genome shotgun (WGS) entry which is preliminary data.</text>
</comment>
<keyword evidence="6" id="KW-1185">Reference proteome</keyword>
<dbReference type="SUPFAM" id="SSF54695">
    <property type="entry name" value="POZ domain"/>
    <property type="match status" value="1"/>
</dbReference>
<evidence type="ECO:0000256" key="1">
    <source>
        <dbReference type="ARBA" id="ARBA00022441"/>
    </source>
</evidence>
<feature type="region of interest" description="Disordered" evidence="3">
    <location>
        <begin position="46"/>
        <end position="71"/>
    </location>
</feature>
<keyword evidence="2" id="KW-0677">Repeat</keyword>
<dbReference type="SMART" id="SM00225">
    <property type="entry name" value="BTB"/>
    <property type="match status" value="1"/>
</dbReference>
<dbReference type="PROSITE" id="PS50097">
    <property type="entry name" value="BTB"/>
    <property type="match status" value="1"/>
</dbReference>
<sequence>MTETWQCFERACFGDTDQSSTTFSAQLTPLCLQNLSAYFASRSAKKDTRAAGAQPQQQPSGPMNSTPRNPRHIHADADVRVVIEDMHFDVHLQVMAIYSEYFRALFDGPWRANHTEDDSLRFVEPGDIVTATEFELFFDYIYQQAKGKELAVSAENVVELEAAARALHVAALQTAVKKLYATNPMVATWQNVEMLLEKATSRQLPLDYTRAHCIRFLSAATGAHWVRVWYLAEQYELPELTDDPEHYCHLPHDPWNDPFFAKLSDKLRSALLLARMRNGVLDVQFWHHQNHCAHSAYLLPVFQQPMRNLHVGENVLSNLCPCQQSLGRMVITVAGAPAALTSASIAATEETAEVPA</sequence>
<dbReference type="AlphaFoldDB" id="A0AAD5TLP2"/>
<keyword evidence="1" id="KW-0880">Kelch repeat</keyword>
<evidence type="ECO:0000313" key="6">
    <source>
        <dbReference type="Proteomes" id="UP001212152"/>
    </source>
</evidence>
<evidence type="ECO:0000256" key="3">
    <source>
        <dbReference type="SAM" id="MobiDB-lite"/>
    </source>
</evidence>
<dbReference type="PANTHER" id="PTHR45632">
    <property type="entry name" value="LD33804P"/>
    <property type="match status" value="1"/>
</dbReference>
<name>A0AAD5TLP2_9FUNG</name>
<proteinExistence type="predicted"/>
<dbReference type="InterPro" id="IPR011333">
    <property type="entry name" value="SKP1/BTB/POZ_sf"/>
</dbReference>
<feature type="compositionally biased region" description="Low complexity" evidence="3">
    <location>
        <begin position="50"/>
        <end position="62"/>
    </location>
</feature>
<evidence type="ECO:0000313" key="5">
    <source>
        <dbReference type="EMBL" id="KAJ3179562.1"/>
    </source>
</evidence>
<reference evidence="5" key="1">
    <citation type="submission" date="2020-05" db="EMBL/GenBank/DDBJ databases">
        <title>Phylogenomic resolution of chytrid fungi.</title>
        <authorList>
            <person name="Stajich J.E."/>
            <person name="Amses K."/>
            <person name="Simmons R."/>
            <person name="Seto K."/>
            <person name="Myers J."/>
            <person name="Bonds A."/>
            <person name="Quandt C.A."/>
            <person name="Barry K."/>
            <person name="Liu P."/>
            <person name="Grigoriev I."/>
            <person name="Longcore J.E."/>
            <person name="James T.Y."/>
        </authorList>
    </citation>
    <scope>NUCLEOTIDE SEQUENCE</scope>
    <source>
        <strain evidence="5">JEL0379</strain>
    </source>
</reference>
<dbReference type="CDD" id="cd18186">
    <property type="entry name" value="BTB_POZ_ZBTB_KLHL-like"/>
    <property type="match status" value="1"/>
</dbReference>
<evidence type="ECO:0000259" key="4">
    <source>
        <dbReference type="PROSITE" id="PS50097"/>
    </source>
</evidence>
<organism evidence="5 6">
    <name type="scientific">Geranomyces variabilis</name>
    <dbReference type="NCBI Taxonomy" id="109894"/>
    <lineage>
        <taxon>Eukaryota</taxon>
        <taxon>Fungi</taxon>
        <taxon>Fungi incertae sedis</taxon>
        <taxon>Chytridiomycota</taxon>
        <taxon>Chytridiomycota incertae sedis</taxon>
        <taxon>Chytridiomycetes</taxon>
        <taxon>Spizellomycetales</taxon>
        <taxon>Powellomycetaceae</taxon>
        <taxon>Geranomyces</taxon>
    </lineage>
</organism>
<dbReference type="EMBL" id="JADGJQ010000020">
    <property type="protein sequence ID" value="KAJ3179562.1"/>
    <property type="molecule type" value="Genomic_DNA"/>
</dbReference>
<dbReference type="Proteomes" id="UP001212152">
    <property type="component" value="Unassembled WGS sequence"/>
</dbReference>
<accession>A0AAD5TLP2</accession>
<dbReference type="InterPro" id="IPR000210">
    <property type="entry name" value="BTB/POZ_dom"/>
</dbReference>
<dbReference type="Pfam" id="PF00651">
    <property type="entry name" value="BTB"/>
    <property type="match status" value="1"/>
</dbReference>
<dbReference type="PANTHER" id="PTHR45632:SF3">
    <property type="entry name" value="KELCH-LIKE PROTEIN 32"/>
    <property type="match status" value="1"/>
</dbReference>